<protein>
    <recommendedName>
        <fullName evidence="1">Periplasmic copper-binding protein NosD beta helix domain-containing protein</fullName>
    </recommendedName>
</protein>
<accession>X1KR75</accession>
<gene>
    <name evidence="2" type="ORF">S06H3_19868</name>
</gene>
<evidence type="ECO:0000313" key="2">
    <source>
        <dbReference type="EMBL" id="GAI09577.1"/>
    </source>
</evidence>
<evidence type="ECO:0000259" key="1">
    <source>
        <dbReference type="Pfam" id="PF05048"/>
    </source>
</evidence>
<dbReference type="SUPFAM" id="SSF51126">
    <property type="entry name" value="Pectin lyase-like"/>
    <property type="match status" value="1"/>
</dbReference>
<name>X1KR75_9ZZZZ</name>
<feature type="domain" description="Periplasmic copper-binding protein NosD beta helix" evidence="1">
    <location>
        <begin position="33"/>
        <end position="120"/>
    </location>
</feature>
<organism evidence="2">
    <name type="scientific">marine sediment metagenome</name>
    <dbReference type="NCBI Taxonomy" id="412755"/>
    <lineage>
        <taxon>unclassified sequences</taxon>
        <taxon>metagenomes</taxon>
        <taxon>ecological metagenomes</taxon>
    </lineage>
</organism>
<dbReference type="InterPro" id="IPR012334">
    <property type="entry name" value="Pectin_lyas_fold"/>
</dbReference>
<dbReference type="Gene3D" id="2.160.20.10">
    <property type="entry name" value="Single-stranded right-handed beta-helix, Pectin lyase-like"/>
    <property type="match status" value="1"/>
</dbReference>
<reference evidence="2" key="1">
    <citation type="journal article" date="2014" name="Front. Microbiol.">
        <title>High frequency of phylogenetically diverse reductive dehalogenase-homologous genes in deep subseafloor sedimentary metagenomes.</title>
        <authorList>
            <person name="Kawai M."/>
            <person name="Futagami T."/>
            <person name="Toyoda A."/>
            <person name="Takaki Y."/>
            <person name="Nishi S."/>
            <person name="Hori S."/>
            <person name="Arai W."/>
            <person name="Tsubouchi T."/>
            <person name="Morono Y."/>
            <person name="Uchiyama I."/>
            <person name="Ito T."/>
            <person name="Fujiyama A."/>
            <person name="Inagaki F."/>
            <person name="Takami H."/>
        </authorList>
    </citation>
    <scope>NUCLEOTIDE SEQUENCE</scope>
    <source>
        <strain evidence="2">Expedition CK06-06</strain>
    </source>
</reference>
<dbReference type="InterPro" id="IPR007742">
    <property type="entry name" value="NosD_dom"/>
</dbReference>
<dbReference type="Pfam" id="PF05048">
    <property type="entry name" value="NosD"/>
    <property type="match status" value="1"/>
</dbReference>
<dbReference type="SMART" id="SM00710">
    <property type="entry name" value="PbH1"/>
    <property type="match status" value="4"/>
</dbReference>
<dbReference type="InterPro" id="IPR006626">
    <property type="entry name" value="PbH1"/>
</dbReference>
<feature type="non-terminal residue" evidence="2">
    <location>
        <position position="168"/>
    </location>
</feature>
<dbReference type="EMBL" id="BARV01010224">
    <property type="protein sequence ID" value="GAI09577.1"/>
    <property type="molecule type" value="Genomic_DNA"/>
</dbReference>
<dbReference type="InterPro" id="IPR011050">
    <property type="entry name" value="Pectin_lyase_fold/virulence"/>
</dbReference>
<proteinExistence type="predicted"/>
<dbReference type="AlphaFoldDB" id="X1KR75"/>
<comment type="caution">
    <text evidence="2">The sequence shown here is derived from an EMBL/GenBank/DDBJ whole genome shotgun (WGS) entry which is preliminary data.</text>
</comment>
<sequence length="168" mass="18071">MDLFGGGILCCSSWEAEPSYGVPSNPTIDHCLIANNNALSGGGIFCMDESEAQITNNTIVDNSAFIDGGAVYVQGSSPTITNNVIAHNSALDSGGILTWYGTPSIINNTIVHNRPNGLYLGPTPWTRDQDSSPPVLNNIIWENEIYSSSSVSLEGYDIRFNNIQGNWK</sequence>